<proteinExistence type="predicted"/>
<dbReference type="PROSITE" id="PS50245">
    <property type="entry name" value="CAP_GLY_2"/>
    <property type="match status" value="1"/>
</dbReference>
<feature type="domain" description="CAP-Gly" evidence="1">
    <location>
        <begin position="37"/>
        <end position="83"/>
    </location>
</feature>
<dbReference type="OrthoDB" id="2130750at2759"/>
<keyword evidence="3" id="KW-1185">Reference proteome</keyword>
<dbReference type="SUPFAM" id="SSF74924">
    <property type="entry name" value="Cap-Gly domain"/>
    <property type="match status" value="1"/>
</dbReference>
<evidence type="ECO:0000259" key="1">
    <source>
        <dbReference type="PROSITE" id="PS50245"/>
    </source>
</evidence>
<gene>
    <name evidence="2" type="ORF">RFI_20645</name>
</gene>
<accession>X6MS71</accession>
<dbReference type="InterPro" id="IPR000938">
    <property type="entry name" value="CAP-Gly_domain"/>
</dbReference>
<organism evidence="2 3">
    <name type="scientific">Reticulomyxa filosa</name>
    <dbReference type="NCBI Taxonomy" id="46433"/>
    <lineage>
        <taxon>Eukaryota</taxon>
        <taxon>Sar</taxon>
        <taxon>Rhizaria</taxon>
        <taxon>Retaria</taxon>
        <taxon>Foraminifera</taxon>
        <taxon>Monothalamids</taxon>
        <taxon>Reticulomyxidae</taxon>
        <taxon>Reticulomyxa</taxon>
    </lineage>
</organism>
<name>X6MS71_RETFI</name>
<sequence>MALGNVNAYAQFNAQKNKKGLEVKMGFVYETADGKVGKTGFGKGIWVGLEMADGHEGKNNGTVNGESYFKISTKRKMLGYLFPLTKSNKRRILIHWRVDGQLFFVGKKRRLQKYVKLWTALPFFLFVNRKQATRSIKSNIFIGSMIDSFFFGWTEWCESKFPFVFQKRYVYGDILRARKQKIYKEPICKKISNIKINNLKILVFLNNKTKFFLKESQSKKIYLIKINDIVLDAKE</sequence>
<dbReference type="Gene3D" id="2.30.30.190">
    <property type="entry name" value="CAP Gly-rich-like domain"/>
    <property type="match status" value="1"/>
</dbReference>
<protein>
    <recommendedName>
        <fullName evidence="1">CAP-Gly domain-containing protein</fullName>
    </recommendedName>
</protein>
<dbReference type="SMART" id="SM01052">
    <property type="entry name" value="CAP_GLY"/>
    <property type="match status" value="1"/>
</dbReference>
<evidence type="ECO:0000313" key="3">
    <source>
        <dbReference type="Proteomes" id="UP000023152"/>
    </source>
</evidence>
<dbReference type="EMBL" id="ASPP01017947">
    <property type="protein sequence ID" value="ETO16694.1"/>
    <property type="molecule type" value="Genomic_DNA"/>
</dbReference>
<dbReference type="AlphaFoldDB" id="X6MS71"/>
<dbReference type="PROSITE" id="PS00845">
    <property type="entry name" value="CAP_GLY_1"/>
    <property type="match status" value="1"/>
</dbReference>
<reference evidence="2 3" key="1">
    <citation type="journal article" date="2013" name="Curr. Biol.">
        <title>The Genome of the Foraminiferan Reticulomyxa filosa.</title>
        <authorList>
            <person name="Glockner G."/>
            <person name="Hulsmann N."/>
            <person name="Schleicher M."/>
            <person name="Noegel A.A."/>
            <person name="Eichinger L."/>
            <person name="Gallinger C."/>
            <person name="Pawlowski J."/>
            <person name="Sierra R."/>
            <person name="Euteneuer U."/>
            <person name="Pillet L."/>
            <person name="Moustafa A."/>
            <person name="Platzer M."/>
            <person name="Groth M."/>
            <person name="Szafranski K."/>
            <person name="Schliwa M."/>
        </authorList>
    </citation>
    <scope>NUCLEOTIDE SEQUENCE [LARGE SCALE GENOMIC DNA]</scope>
</reference>
<dbReference type="Proteomes" id="UP000023152">
    <property type="component" value="Unassembled WGS sequence"/>
</dbReference>
<dbReference type="InterPro" id="IPR036859">
    <property type="entry name" value="CAP-Gly_dom_sf"/>
</dbReference>
<comment type="caution">
    <text evidence="2">The sequence shown here is derived from an EMBL/GenBank/DDBJ whole genome shotgun (WGS) entry which is preliminary data.</text>
</comment>
<evidence type="ECO:0000313" key="2">
    <source>
        <dbReference type="EMBL" id="ETO16694.1"/>
    </source>
</evidence>
<dbReference type="Pfam" id="PF01302">
    <property type="entry name" value="CAP_GLY"/>
    <property type="match status" value="1"/>
</dbReference>